<dbReference type="RefSeq" id="XP_043057752.1">
    <property type="nucleotide sequence ID" value="XM_043205490.1"/>
</dbReference>
<feature type="chain" id="PRO_5042856034" description="C2H2-type domain-containing protein" evidence="9">
    <location>
        <begin position="22"/>
        <end position="898"/>
    </location>
</feature>
<evidence type="ECO:0000256" key="1">
    <source>
        <dbReference type="ARBA" id="ARBA00004123"/>
    </source>
</evidence>
<organism evidence="11 12">
    <name type="scientific">Pichia angusta</name>
    <name type="common">Yeast</name>
    <name type="synonym">Hansenula polymorpha</name>
    <dbReference type="NCBI Taxonomy" id="870730"/>
    <lineage>
        <taxon>Eukaryota</taxon>
        <taxon>Fungi</taxon>
        <taxon>Dikarya</taxon>
        <taxon>Ascomycota</taxon>
        <taxon>Saccharomycotina</taxon>
        <taxon>Pichiomycetes</taxon>
        <taxon>Pichiales</taxon>
        <taxon>Pichiaceae</taxon>
        <taxon>Ogataea</taxon>
    </lineage>
</organism>
<sequence>MPRSTSSLSVFALEILPLSSALNRYITVMSGRILISSFQQIRRSSLWSSTRTGSPGTCSLSSVTRCSRDTTSTFGRQQHPSLSGLLAEHSQRLAWGRGRSISPARHYFLFLPVVHHQMQQAPRKRGPRKLGLYVCDFPGCGKQFSRSDHAKRHARNHTGESHFHCEVPGCTAEFTRLDIKTKHQNRHFRRLDRESELPEAVSGDADGTQRKSSSPAGQTGPDERSDTSKDAISQPTPQTGPFATNVGDPALVSPSFSPSRLIRWMMHDLAEVSPSHADHQTSQGPLFADYHQLGADTATMLNEVLAITPEFPNANYQTDVDENILLHMSQRLPTLEGHPDFEVSKVRLFLKLYWKMYHSQYPILHRPSFSTFQVHPLLLLAMVMIGASFAKKCPIPEDVQLSDPDGLADLVAYPLRWLIFSCDEAKPGCNSWVIQSLLMLETYEITKTSRRLHERACIYNGTKIQLLRRSPILGGDPLKGGSADPSHSNSLWTTWIESESMKRAAWMSFYIDTIHAVVYGHPVSIYDSQIKLSLPCPDDLWEYDNFDRNNAPASVMQMPIFTDALTRLLRNKPVQTGPFGRKILLAGLLNLNIQMSQKESQLTLLGWDSKRENWKSSIASALDHWRVQLPQRSCFHAGSCLYHADSGPELLPPSFNAHDTRCKFPEYHSAQTHLWITHYDYIVYAGAPKRMNVPVLTEDYNVVVRRIAKWAQSSAGAICTINSYILLFEMLLSPESSTDQVNYVYDADKDPFIYRPNVIVSATLSLWAFTFFNYGPESQFMSPESRIELDGDFAPAMEDAYAYLRRIRTELAKETGIPFRKLSQMDPDQYKKAVAEYAAALSRVSHTNNMVGLLLALAAGYRNGKWEIGREYAKLLRNCAQRSMGSPVVFCTNMYEDN</sequence>
<dbReference type="GO" id="GO:0008270">
    <property type="term" value="F:zinc ion binding"/>
    <property type="evidence" value="ECO:0007669"/>
    <property type="project" value="UniProtKB-KW"/>
</dbReference>
<evidence type="ECO:0000256" key="2">
    <source>
        <dbReference type="ARBA" id="ARBA00022723"/>
    </source>
</evidence>
<dbReference type="GO" id="GO:0000785">
    <property type="term" value="C:chromatin"/>
    <property type="evidence" value="ECO:0007669"/>
    <property type="project" value="TreeGrafter"/>
</dbReference>
<dbReference type="CDD" id="cd12148">
    <property type="entry name" value="fungal_TF_MHR"/>
    <property type="match status" value="1"/>
</dbReference>
<keyword evidence="5" id="KW-0862">Zinc</keyword>
<keyword evidence="4 7" id="KW-0863">Zinc-finger</keyword>
<feature type="signal peptide" evidence="9">
    <location>
        <begin position="1"/>
        <end position="21"/>
    </location>
</feature>
<reference evidence="11" key="1">
    <citation type="journal article" date="2021" name="G3 (Bethesda)">
        <title>Genomic diversity, chromosomal rearrangements, and interspecies hybridization in the ogataea polymorpha species complex.</title>
        <authorList>
            <person name="Hanson S.J."/>
            <person name="Cinneide E.O."/>
            <person name="Salzberg L.I."/>
            <person name="Wolfe K.H."/>
            <person name="McGowan J."/>
            <person name="Fitzpatrick D.A."/>
            <person name="Matlin K."/>
        </authorList>
    </citation>
    <scope>NUCLEOTIDE SEQUENCE</scope>
    <source>
        <strain evidence="11">61-244</strain>
    </source>
</reference>
<dbReference type="EMBL" id="JAHLUX010000011">
    <property type="protein sequence ID" value="KAG7816201.1"/>
    <property type="molecule type" value="Genomic_DNA"/>
</dbReference>
<dbReference type="SMART" id="SM00355">
    <property type="entry name" value="ZnF_C2H2"/>
    <property type="match status" value="2"/>
</dbReference>
<dbReference type="InterPro" id="IPR013087">
    <property type="entry name" value="Znf_C2H2_type"/>
</dbReference>
<comment type="subcellular location">
    <subcellularLocation>
        <location evidence="1">Nucleus</location>
    </subcellularLocation>
</comment>
<dbReference type="PROSITE" id="PS50157">
    <property type="entry name" value="ZINC_FINGER_C2H2_2"/>
    <property type="match status" value="1"/>
</dbReference>
<dbReference type="GO" id="GO:0005634">
    <property type="term" value="C:nucleus"/>
    <property type="evidence" value="ECO:0007669"/>
    <property type="project" value="UniProtKB-SubCell"/>
</dbReference>
<keyword evidence="2" id="KW-0479">Metal-binding</keyword>
<accession>A0AAN6DC84</accession>
<dbReference type="AlphaFoldDB" id="A0AAN6DC84"/>
<evidence type="ECO:0000313" key="11">
    <source>
        <dbReference type="EMBL" id="KAG7816201.1"/>
    </source>
</evidence>
<dbReference type="FunFam" id="3.30.160.60:FF:000125">
    <property type="entry name" value="Putative zinc finger protein 143"/>
    <property type="match status" value="1"/>
</dbReference>
<dbReference type="Gene3D" id="3.30.160.60">
    <property type="entry name" value="Classic Zinc Finger"/>
    <property type="match status" value="1"/>
</dbReference>
<dbReference type="Proteomes" id="UP001196530">
    <property type="component" value="Unassembled WGS sequence"/>
</dbReference>
<evidence type="ECO:0000313" key="12">
    <source>
        <dbReference type="Proteomes" id="UP001196530"/>
    </source>
</evidence>
<dbReference type="PANTHER" id="PTHR40626:SF11">
    <property type="entry name" value="ZINC FINGER PROTEIN YPR022C"/>
    <property type="match status" value="1"/>
</dbReference>
<evidence type="ECO:0000256" key="8">
    <source>
        <dbReference type="SAM" id="MobiDB-lite"/>
    </source>
</evidence>
<name>A0AAN6DC84_PICAN</name>
<dbReference type="GO" id="GO:0006351">
    <property type="term" value="P:DNA-templated transcription"/>
    <property type="evidence" value="ECO:0007669"/>
    <property type="project" value="InterPro"/>
</dbReference>
<keyword evidence="3" id="KW-0677">Repeat</keyword>
<dbReference type="InterPro" id="IPR007219">
    <property type="entry name" value="XnlR_reg_dom"/>
</dbReference>
<feature type="compositionally biased region" description="Polar residues" evidence="8">
    <location>
        <begin position="230"/>
        <end position="242"/>
    </location>
</feature>
<dbReference type="Pfam" id="PF04082">
    <property type="entry name" value="Fungal_trans"/>
    <property type="match status" value="1"/>
</dbReference>
<dbReference type="PROSITE" id="PS00028">
    <property type="entry name" value="ZINC_FINGER_C2H2_1"/>
    <property type="match status" value="2"/>
</dbReference>
<evidence type="ECO:0000256" key="7">
    <source>
        <dbReference type="PROSITE-ProRule" id="PRU00042"/>
    </source>
</evidence>
<keyword evidence="9" id="KW-0732">Signal</keyword>
<evidence type="ECO:0000256" key="6">
    <source>
        <dbReference type="ARBA" id="ARBA00023242"/>
    </source>
</evidence>
<comment type="caution">
    <text evidence="11">The sequence shown here is derived from an EMBL/GenBank/DDBJ whole genome shotgun (WGS) entry which is preliminary data.</text>
</comment>
<gene>
    <name evidence="11" type="ORF">KL928_004757</name>
</gene>
<protein>
    <recommendedName>
        <fullName evidence="10">C2H2-type domain-containing protein</fullName>
    </recommendedName>
</protein>
<dbReference type="InterPro" id="IPR036236">
    <property type="entry name" value="Znf_C2H2_sf"/>
</dbReference>
<dbReference type="SUPFAM" id="SSF57667">
    <property type="entry name" value="beta-beta-alpha zinc fingers"/>
    <property type="match status" value="1"/>
</dbReference>
<keyword evidence="6" id="KW-0539">Nucleus</keyword>
<feature type="domain" description="C2H2-type" evidence="10">
    <location>
        <begin position="133"/>
        <end position="162"/>
    </location>
</feature>
<proteinExistence type="predicted"/>
<dbReference type="GeneID" id="66128808"/>
<evidence type="ECO:0000256" key="4">
    <source>
        <dbReference type="ARBA" id="ARBA00022771"/>
    </source>
</evidence>
<dbReference type="InterPro" id="IPR051059">
    <property type="entry name" value="VerF-like"/>
</dbReference>
<evidence type="ECO:0000256" key="3">
    <source>
        <dbReference type="ARBA" id="ARBA00022737"/>
    </source>
</evidence>
<feature type="region of interest" description="Disordered" evidence="8">
    <location>
        <begin position="183"/>
        <end position="251"/>
    </location>
</feature>
<evidence type="ECO:0000256" key="9">
    <source>
        <dbReference type="SAM" id="SignalP"/>
    </source>
</evidence>
<dbReference type="GO" id="GO:0000978">
    <property type="term" value="F:RNA polymerase II cis-regulatory region sequence-specific DNA binding"/>
    <property type="evidence" value="ECO:0007669"/>
    <property type="project" value="InterPro"/>
</dbReference>
<evidence type="ECO:0000256" key="5">
    <source>
        <dbReference type="ARBA" id="ARBA00022833"/>
    </source>
</evidence>
<dbReference type="PANTHER" id="PTHR40626">
    <property type="entry name" value="MIP31509P"/>
    <property type="match status" value="1"/>
</dbReference>
<evidence type="ECO:0000259" key="10">
    <source>
        <dbReference type="PROSITE" id="PS50157"/>
    </source>
</evidence>
<dbReference type="GO" id="GO:0000981">
    <property type="term" value="F:DNA-binding transcription factor activity, RNA polymerase II-specific"/>
    <property type="evidence" value="ECO:0007669"/>
    <property type="project" value="InterPro"/>
</dbReference>